<dbReference type="Proteomes" id="UP001499882">
    <property type="component" value="Unassembled WGS sequence"/>
</dbReference>
<sequence>MSSTNAELLARVGLSELGARLRAARVAAGLTQAQFAGDTVEPSYVCRVEVGRRRPTLRVLTTLAERAGAPLEELLTGLTRDRWDAIQSTIDFAELSLSSEDPSEALAAADEVLSDLVGTNAPELFESALRLRASAREAAGDLDGAAADLTLLTAEPVADVKWVKDLISLSRCLRESGRLDDAIAVGESHQAHIAGLGLIATTEAVQLTITTAGAYIQRGDLGHALRACKRALADAVRYGLPVAQASALWNASAVLQIRGQAEEALSTALQAMELFEKSGDTRSLGRMRNHVANIQLSLRPPDAAGALEMLQRARKELDWSTASAVDAGRHRLSMAIAHELLGQYREAETELEASATIAPLNAAELRASQAALRGRLAAAWGDLDSARRHYQQGIAILTGSGADRDAAQLWYELGQILRGLGESELAADAFRRAGATQGLHIAH</sequence>
<name>A0ABP8YF89_9ACTN</name>
<evidence type="ECO:0000313" key="3">
    <source>
        <dbReference type="Proteomes" id="UP001499882"/>
    </source>
</evidence>
<dbReference type="CDD" id="cd00093">
    <property type="entry name" value="HTH_XRE"/>
    <property type="match status" value="1"/>
</dbReference>
<accession>A0ABP8YF89</accession>
<dbReference type="Pfam" id="PF13560">
    <property type="entry name" value="HTH_31"/>
    <property type="match status" value="1"/>
</dbReference>
<reference evidence="3" key="1">
    <citation type="journal article" date="2019" name="Int. J. Syst. Evol. Microbiol.">
        <title>The Global Catalogue of Microorganisms (GCM) 10K type strain sequencing project: providing services to taxonomists for standard genome sequencing and annotation.</title>
        <authorList>
            <consortium name="The Broad Institute Genomics Platform"/>
            <consortium name="The Broad Institute Genome Sequencing Center for Infectious Disease"/>
            <person name="Wu L."/>
            <person name="Ma J."/>
        </authorList>
    </citation>
    <scope>NUCLEOTIDE SEQUENCE [LARGE SCALE GENOMIC DNA]</scope>
    <source>
        <strain evidence="3">JCM 18532</strain>
    </source>
</reference>
<evidence type="ECO:0000259" key="1">
    <source>
        <dbReference type="PROSITE" id="PS50943"/>
    </source>
</evidence>
<dbReference type="InterPro" id="IPR010982">
    <property type="entry name" value="Lambda_DNA-bd_dom_sf"/>
</dbReference>
<dbReference type="SMART" id="SM00028">
    <property type="entry name" value="TPR"/>
    <property type="match status" value="4"/>
</dbReference>
<proteinExistence type="predicted"/>
<dbReference type="PROSITE" id="PS50943">
    <property type="entry name" value="HTH_CROC1"/>
    <property type="match status" value="1"/>
</dbReference>
<organism evidence="2 3">
    <name type="scientific">Nocardioides endophyticus</name>
    <dbReference type="NCBI Taxonomy" id="1353775"/>
    <lineage>
        <taxon>Bacteria</taxon>
        <taxon>Bacillati</taxon>
        <taxon>Actinomycetota</taxon>
        <taxon>Actinomycetes</taxon>
        <taxon>Propionibacteriales</taxon>
        <taxon>Nocardioidaceae</taxon>
        <taxon>Nocardioides</taxon>
    </lineage>
</organism>
<keyword evidence="3" id="KW-1185">Reference proteome</keyword>
<dbReference type="SMART" id="SM00530">
    <property type="entry name" value="HTH_XRE"/>
    <property type="match status" value="1"/>
</dbReference>
<protein>
    <recommendedName>
        <fullName evidence="1">HTH cro/C1-type domain-containing protein</fullName>
    </recommendedName>
</protein>
<dbReference type="InterPro" id="IPR001387">
    <property type="entry name" value="Cro/C1-type_HTH"/>
</dbReference>
<dbReference type="Pfam" id="PF13181">
    <property type="entry name" value="TPR_8"/>
    <property type="match status" value="1"/>
</dbReference>
<evidence type="ECO:0000313" key="2">
    <source>
        <dbReference type="EMBL" id="GAA4726862.1"/>
    </source>
</evidence>
<dbReference type="Gene3D" id="1.25.40.10">
    <property type="entry name" value="Tetratricopeptide repeat domain"/>
    <property type="match status" value="2"/>
</dbReference>
<dbReference type="RefSeq" id="WP_345525199.1">
    <property type="nucleotide sequence ID" value="NZ_BAABKN010000005.1"/>
</dbReference>
<dbReference type="InterPro" id="IPR011990">
    <property type="entry name" value="TPR-like_helical_dom_sf"/>
</dbReference>
<feature type="domain" description="HTH cro/C1-type" evidence="1">
    <location>
        <begin position="21"/>
        <end position="74"/>
    </location>
</feature>
<dbReference type="InterPro" id="IPR019734">
    <property type="entry name" value="TPR_rpt"/>
</dbReference>
<comment type="caution">
    <text evidence="2">The sequence shown here is derived from an EMBL/GenBank/DDBJ whole genome shotgun (WGS) entry which is preliminary data.</text>
</comment>
<dbReference type="Gene3D" id="1.10.260.40">
    <property type="entry name" value="lambda repressor-like DNA-binding domains"/>
    <property type="match status" value="1"/>
</dbReference>
<dbReference type="EMBL" id="BAABKN010000005">
    <property type="protein sequence ID" value="GAA4726862.1"/>
    <property type="molecule type" value="Genomic_DNA"/>
</dbReference>
<dbReference type="SUPFAM" id="SSF48452">
    <property type="entry name" value="TPR-like"/>
    <property type="match status" value="2"/>
</dbReference>
<gene>
    <name evidence="2" type="ORF">GCM10023350_07070</name>
</gene>
<dbReference type="SUPFAM" id="SSF47413">
    <property type="entry name" value="lambda repressor-like DNA-binding domains"/>
    <property type="match status" value="1"/>
</dbReference>